<feature type="compositionally biased region" description="Polar residues" evidence="1">
    <location>
        <begin position="1"/>
        <end position="10"/>
    </location>
</feature>
<proteinExistence type="predicted"/>
<dbReference type="Pfam" id="PF07508">
    <property type="entry name" value="Recombinase"/>
    <property type="match status" value="1"/>
</dbReference>
<accession>A0A4R4PDH5</accession>
<reference evidence="3 4" key="1">
    <citation type="submission" date="2019-03" db="EMBL/GenBank/DDBJ databases">
        <title>Draft genome sequences of novel Actinobacteria.</title>
        <authorList>
            <person name="Sahin N."/>
            <person name="Ay H."/>
            <person name="Saygin H."/>
        </authorList>
    </citation>
    <scope>NUCLEOTIDE SEQUENCE [LARGE SCALE GENOMIC DNA]</scope>
    <source>
        <strain evidence="3 4">DSM 45347</strain>
    </source>
</reference>
<dbReference type="EMBL" id="SMJW01000002">
    <property type="protein sequence ID" value="TDC20184.1"/>
    <property type="molecule type" value="Genomic_DNA"/>
</dbReference>
<dbReference type="OrthoDB" id="128993at2"/>
<comment type="caution">
    <text evidence="3">The sequence shown here is derived from an EMBL/GenBank/DDBJ whole genome shotgun (WGS) entry which is preliminary data.</text>
</comment>
<evidence type="ECO:0000256" key="1">
    <source>
        <dbReference type="SAM" id="MobiDB-lite"/>
    </source>
</evidence>
<dbReference type="GO" id="GO:0003677">
    <property type="term" value="F:DNA binding"/>
    <property type="evidence" value="ECO:0007669"/>
    <property type="project" value="InterPro"/>
</dbReference>
<name>A0A4R4PDH5_9ACTN</name>
<evidence type="ECO:0000259" key="2">
    <source>
        <dbReference type="Pfam" id="PF07508"/>
    </source>
</evidence>
<organism evidence="3 4">
    <name type="scientific">Actinomadura bangladeshensis</name>
    <dbReference type="NCBI Taxonomy" id="453573"/>
    <lineage>
        <taxon>Bacteria</taxon>
        <taxon>Bacillati</taxon>
        <taxon>Actinomycetota</taxon>
        <taxon>Actinomycetes</taxon>
        <taxon>Streptosporangiales</taxon>
        <taxon>Thermomonosporaceae</taxon>
        <taxon>Actinomadura</taxon>
    </lineage>
</organism>
<keyword evidence="4" id="KW-1185">Reference proteome</keyword>
<dbReference type="RefSeq" id="WP_131935955.1">
    <property type="nucleotide sequence ID" value="NZ_SMJW01000002.1"/>
</dbReference>
<evidence type="ECO:0000313" key="4">
    <source>
        <dbReference type="Proteomes" id="UP000295431"/>
    </source>
</evidence>
<feature type="region of interest" description="Disordered" evidence="1">
    <location>
        <begin position="1"/>
        <end position="24"/>
    </location>
</feature>
<dbReference type="InterPro" id="IPR011109">
    <property type="entry name" value="DNA_bind_recombinase_dom"/>
</dbReference>
<feature type="domain" description="Recombinase" evidence="2">
    <location>
        <begin position="37"/>
        <end position="78"/>
    </location>
</feature>
<dbReference type="GO" id="GO:0000150">
    <property type="term" value="F:DNA strand exchange activity"/>
    <property type="evidence" value="ECO:0007669"/>
    <property type="project" value="InterPro"/>
</dbReference>
<sequence length="90" mass="10230">MTETSNQPSQGRGGDVRRPRGRPPCCTRELMVYVLTLRQDGLTIRAIAARLNAESVQTPTGKPRWHPSNVGRLLTTRFAQEVREEMMRTH</sequence>
<dbReference type="Proteomes" id="UP000295431">
    <property type="component" value="Unassembled WGS sequence"/>
</dbReference>
<protein>
    <recommendedName>
        <fullName evidence="2">Recombinase domain-containing protein</fullName>
    </recommendedName>
</protein>
<gene>
    <name evidence="3" type="ORF">E1284_00870</name>
</gene>
<dbReference type="AlphaFoldDB" id="A0A4R4PDH5"/>
<evidence type="ECO:0000313" key="3">
    <source>
        <dbReference type="EMBL" id="TDC20184.1"/>
    </source>
</evidence>